<comment type="caution">
    <text evidence="3">The sequence shown here is derived from an EMBL/GenBank/DDBJ whole genome shotgun (WGS) entry which is preliminary data.</text>
</comment>
<reference evidence="3" key="1">
    <citation type="submission" date="2019-08" db="EMBL/GenBank/DDBJ databases">
        <authorList>
            <person name="Kucharzyk K."/>
            <person name="Murdoch R.W."/>
            <person name="Higgins S."/>
            <person name="Loffler F."/>
        </authorList>
    </citation>
    <scope>NUCLEOTIDE SEQUENCE</scope>
</reference>
<name>A0A645H5T5_9ZZZZ</name>
<gene>
    <name evidence="3" type="ORF">SDC9_181848</name>
</gene>
<proteinExistence type="predicted"/>
<protein>
    <submittedName>
        <fullName evidence="3">Deoxyguanosinetriphosphate triphosphohydrolase-like protein</fullName>
    </submittedName>
</protein>
<evidence type="ECO:0000313" key="3">
    <source>
        <dbReference type="EMBL" id="MPN34355.1"/>
    </source>
</evidence>
<sequence length="86" mass="10105">MMELRSFLFGRVYQSPVVLAEVEKATYLISALFDYYVDHIEQVPQEYRVISDGDDLRAVCDFVAGMTDRYAKNQFQQLFVPRSLHY</sequence>
<accession>A0A645H5T5</accession>
<feature type="domain" description="Phosphohydrolase-associated" evidence="2">
    <location>
        <begin position="2"/>
        <end position="77"/>
    </location>
</feature>
<dbReference type="InterPro" id="IPR026875">
    <property type="entry name" value="PHydrolase_assoc_dom"/>
</dbReference>
<dbReference type="SUPFAM" id="SSF109604">
    <property type="entry name" value="HD-domain/PDEase-like"/>
    <property type="match status" value="1"/>
</dbReference>
<evidence type="ECO:0000259" key="2">
    <source>
        <dbReference type="Pfam" id="PF13286"/>
    </source>
</evidence>
<dbReference type="GO" id="GO:0016787">
    <property type="term" value="F:hydrolase activity"/>
    <property type="evidence" value="ECO:0007669"/>
    <property type="project" value="UniProtKB-KW"/>
</dbReference>
<organism evidence="3">
    <name type="scientific">bioreactor metagenome</name>
    <dbReference type="NCBI Taxonomy" id="1076179"/>
    <lineage>
        <taxon>unclassified sequences</taxon>
        <taxon>metagenomes</taxon>
        <taxon>ecological metagenomes</taxon>
    </lineage>
</organism>
<dbReference type="Gene3D" id="1.10.3210.10">
    <property type="entry name" value="Hypothetical protein af1432"/>
    <property type="match status" value="1"/>
</dbReference>
<dbReference type="Pfam" id="PF13286">
    <property type="entry name" value="HD_assoc"/>
    <property type="match status" value="1"/>
</dbReference>
<evidence type="ECO:0000256" key="1">
    <source>
        <dbReference type="ARBA" id="ARBA00022801"/>
    </source>
</evidence>
<dbReference type="AlphaFoldDB" id="A0A645H5T5"/>
<dbReference type="EMBL" id="VSSQ01087346">
    <property type="protein sequence ID" value="MPN34355.1"/>
    <property type="molecule type" value="Genomic_DNA"/>
</dbReference>
<keyword evidence="1 3" id="KW-0378">Hydrolase</keyword>